<reference evidence="1" key="1">
    <citation type="submission" date="2014-11" db="EMBL/GenBank/DDBJ databases">
        <authorList>
            <person name="Amaro Gonzalez C."/>
        </authorList>
    </citation>
    <scope>NUCLEOTIDE SEQUENCE</scope>
</reference>
<organism evidence="1">
    <name type="scientific">Anguilla anguilla</name>
    <name type="common">European freshwater eel</name>
    <name type="synonym">Muraena anguilla</name>
    <dbReference type="NCBI Taxonomy" id="7936"/>
    <lineage>
        <taxon>Eukaryota</taxon>
        <taxon>Metazoa</taxon>
        <taxon>Chordata</taxon>
        <taxon>Craniata</taxon>
        <taxon>Vertebrata</taxon>
        <taxon>Euteleostomi</taxon>
        <taxon>Actinopterygii</taxon>
        <taxon>Neopterygii</taxon>
        <taxon>Teleostei</taxon>
        <taxon>Anguilliformes</taxon>
        <taxon>Anguillidae</taxon>
        <taxon>Anguilla</taxon>
    </lineage>
</organism>
<name>A0A0E9QP61_ANGAN</name>
<dbReference type="AlphaFoldDB" id="A0A0E9QP61"/>
<evidence type="ECO:0000313" key="1">
    <source>
        <dbReference type="EMBL" id="JAH18639.1"/>
    </source>
</evidence>
<sequence>MRWGMATAPSNNSLGFLLRQNFTATIRIMNVRKKVETDTSAMIKYEVSLELFSS</sequence>
<reference evidence="1" key="2">
    <citation type="journal article" date="2015" name="Fish Shellfish Immunol.">
        <title>Early steps in the European eel (Anguilla anguilla)-Vibrio vulnificus interaction in the gills: Role of the RtxA13 toxin.</title>
        <authorList>
            <person name="Callol A."/>
            <person name="Pajuelo D."/>
            <person name="Ebbesson L."/>
            <person name="Teles M."/>
            <person name="MacKenzie S."/>
            <person name="Amaro C."/>
        </authorList>
    </citation>
    <scope>NUCLEOTIDE SEQUENCE</scope>
</reference>
<proteinExistence type="predicted"/>
<dbReference type="EMBL" id="GBXM01089938">
    <property type="protein sequence ID" value="JAH18639.1"/>
    <property type="molecule type" value="Transcribed_RNA"/>
</dbReference>
<protein>
    <submittedName>
        <fullName evidence="1">Uncharacterized protein</fullName>
    </submittedName>
</protein>
<accession>A0A0E9QP61</accession>